<keyword evidence="2" id="KW-0560">Oxidoreductase</keyword>
<evidence type="ECO:0000313" key="5">
    <source>
        <dbReference type="Proteomes" id="UP000198926"/>
    </source>
</evidence>
<dbReference type="AlphaFoldDB" id="A0A1I6LEU5"/>
<dbReference type="OrthoDB" id="9798454at2"/>
<dbReference type="InterPro" id="IPR051545">
    <property type="entry name" value="NAD(P)H_dehydrogenase_qn"/>
</dbReference>
<dbReference type="GO" id="GO:0003955">
    <property type="term" value="F:NAD(P)H dehydrogenase (quinone) activity"/>
    <property type="evidence" value="ECO:0007669"/>
    <property type="project" value="TreeGrafter"/>
</dbReference>
<dbReference type="InterPro" id="IPR003680">
    <property type="entry name" value="Flavodoxin_fold"/>
</dbReference>
<evidence type="ECO:0000259" key="3">
    <source>
        <dbReference type="Pfam" id="PF02525"/>
    </source>
</evidence>
<reference evidence="4 5" key="1">
    <citation type="submission" date="2016-10" db="EMBL/GenBank/DDBJ databases">
        <authorList>
            <person name="de Groot N.N."/>
        </authorList>
    </citation>
    <scope>NUCLEOTIDE SEQUENCE [LARGE SCALE GENOMIC DNA]</scope>
    <source>
        <strain evidence="4 5">DSM 29433</strain>
    </source>
</reference>
<comment type="similarity">
    <text evidence="1">Belongs to the NAD(P)H dehydrogenase (quinone) family.</text>
</comment>
<dbReference type="PANTHER" id="PTHR10204">
    <property type="entry name" value="NAD P H OXIDOREDUCTASE-RELATED"/>
    <property type="match status" value="1"/>
</dbReference>
<dbReference type="EMBL" id="FOZM01000001">
    <property type="protein sequence ID" value="SFS01985.1"/>
    <property type="molecule type" value="Genomic_DNA"/>
</dbReference>
<evidence type="ECO:0000256" key="2">
    <source>
        <dbReference type="ARBA" id="ARBA00023002"/>
    </source>
</evidence>
<accession>A0A1I6LEU5</accession>
<evidence type="ECO:0000313" key="4">
    <source>
        <dbReference type="EMBL" id="SFS01985.1"/>
    </source>
</evidence>
<gene>
    <name evidence="4" type="ORF">SAMN05444714_0474</name>
</gene>
<dbReference type="Gene3D" id="3.40.50.360">
    <property type="match status" value="1"/>
</dbReference>
<dbReference type="Proteomes" id="UP000198926">
    <property type="component" value="Unassembled WGS sequence"/>
</dbReference>
<evidence type="ECO:0000256" key="1">
    <source>
        <dbReference type="ARBA" id="ARBA00006252"/>
    </source>
</evidence>
<sequence>MTTTLIVLGHPNRQSFTGAWADATARAASDAGHDVLWSDLYGMGFDAAERAEHYSDQGKSAGFDPLKAQEHAAKGQRLPADVAAEVAKIEQADRIIFHFPIWWFGPPAIVKGWCDRALVHGALHTVDARFDRGRCVGKSALFCVSTGANSEECGPDGKEGDLKLQLWPLAYTLRYLGFSVLEPRTVHGVHGYFVGDESSALEDRLSGILGQQKDVIAGYDSLPRMRFNADDDFDDLGRLRHDSESYSAFIRHPDACDR</sequence>
<feature type="domain" description="Flavodoxin-like fold" evidence="3">
    <location>
        <begin position="3"/>
        <end position="191"/>
    </location>
</feature>
<dbReference type="GO" id="GO:0005829">
    <property type="term" value="C:cytosol"/>
    <property type="evidence" value="ECO:0007669"/>
    <property type="project" value="TreeGrafter"/>
</dbReference>
<name>A0A1I6LEU5_9RHOB</name>
<keyword evidence="5" id="KW-1185">Reference proteome</keyword>
<dbReference type="RefSeq" id="WP_090203495.1">
    <property type="nucleotide sequence ID" value="NZ_FOZM01000001.1"/>
</dbReference>
<dbReference type="SUPFAM" id="SSF52218">
    <property type="entry name" value="Flavoproteins"/>
    <property type="match status" value="1"/>
</dbReference>
<dbReference type="STRING" id="1123755.SAMN05444714_0474"/>
<dbReference type="PANTHER" id="PTHR10204:SF34">
    <property type="entry name" value="NAD(P)H DEHYDROGENASE [QUINONE] 1 ISOFORM 1"/>
    <property type="match status" value="1"/>
</dbReference>
<dbReference type="InterPro" id="IPR029039">
    <property type="entry name" value="Flavoprotein-like_sf"/>
</dbReference>
<protein>
    <submittedName>
        <fullName evidence="4">NAD(P)H dehydrogenase (Quinone)</fullName>
    </submittedName>
</protein>
<dbReference type="Pfam" id="PF02525">
    <property type="entry name" value="Flavodoxin_2"/>
    <property type="match status" value="1"/>
</dbReference>
<proteinExistence type="inferred from homology"/>
<organism evidence="4 5">
    <name type="scientific">Yoonia litorea</name>
    <dbReference type="NCBI Taxonomy" id="1123755"/>
    <lineage>
        <taxon>Bacteria</taxon>
        <taxon>Pseudomonadati</taxon>
        <taxon>Pseudomonadota</taxon>
        <taxon>Alphaproteobacteria</taxon>
        <taxon>Rhodobacterales</taxon>
        <taxon>Paracoccaceae</taxon>
        <taxon>Yoonia</taxon>
    </lineage>
</organism>